<feature type="transmembrane region" description="Helical" evidence="1">
    <location>
        <begin position="199"/>
        <end position="220"/>
    </location>
</feature>
<evidence type="ECO:0000313" key="3">
    <source>
        <dbReference type="EMBL" id="MBE9193185.1"/>
    </source>
</evidence>
<dbReference type="InterPro" id="IPR000326">
    <property type="entry name" value="PAP2/HPO"/>
</dbReference>
<gene>
    <name evidence="3" type="ORF">IQ230_23115</name>
</gene>
<keyword evidence="1" id="KW-0812">Transmembrane</keyword>
<feature type="transmembrane region" description="Helical" evidence="1">
    <location>
        <begin position="56"/>
        <end position="76"/>
    </location>
</feature>
<dbReference type="Gene3D" id="1.20.144.10">
    <property type="entry name" value="Phosphatidic acid phosphatase type 2/haloperoxidase"/>
    <property type="match status" value="1"/>
</dbReference>
<proteinExistence type="predicted"/>
<accession>A0ABR9UXY7</accession>
<feature type="domain" description="Phosphatidic acid phosphatase type 2/haloperoxidase" evidence="2">
    <location>
        <begin position="54"/>
        <end position="160"/>
    </location>
</feature>
<feature type="transmembrane region" description="Helical" evidence="1">
    <location>
        <begin position="25"/>
        <end position="50"/>
    </location>
</feature>
<dbReference type="Pfam" id="PF01569">
    <property type="entry name" value="PAP2"/>
    <property type="match status" value="1"/>
</dbReference>
<evidence type="ECO:0000313" key="4">
    <source>
        <dbReference type="Proteomes" id="UP000651156"/>
    </source>
</evidence>
<dbReference type="EMBL" id="JADEWN010000080">
    <property type="protein sequence ID" value="MBE9193185.1"/>
    <property type="molecule type" value="Genomic_DNA"/>
</dbReference>
<reference evidence="3 4" key="1">
    <citation type="submission" date="2020-10" db="EMBL/GenBank/DDBJ databases">
        <authorList>
            <person name="Castelo-Branco R."/>
            <person name="Eusebio N."/>
            <person name="Adriana R."/>
            <person name="Vieira A."/>
            <person name="Brugerolle De Fraissinette N."/>
            <person name="Rezende De Castro R."/>
            <person name="Schneider M.P."/>
            <person name="Vasconcelos V."/>
            <person name="Leao P.N."/>
        </authorList>
    </citation>
    <scope>NUCLEOTIDE SEQUENCE [LARGE SCALE GENOMIC DNA]</scope>
    <source>
        <strain evidence="3 4">LEGE 06123</strain>
    </source>
</reference>
<name>A0ABR9UXY7_9CHRO</name>
<dbReference type="SMART" id="SM00014">
    <property type="entry name" value="acidPPc"/>
    <property type="match status" value="1"/>
</dbReference>
<sequence>MAVDLLWSPEPIITIQRFFGASWNWLFQILTQLGTAAAVTVVFALAFWIWGRRLAYSLLGAIVLATVIDVLIWSVFPVPRPHDPRIIIRTHPGVPSFPSGHTVTATTLWGTLTAFGRIPLAITVCIVLVVMLARLYLGVHYLADLLGGAAIGLVLVIAYQRLLPILVRWFSGRTFQFFLVVGLSAPIAVFPFTSFSHRAWELFGTAIGLGIGMPLEYRFVRYSPTKLSLRKQVLKVAIGLGGLVLFVLMSRFILSGGLTREVVTSSLVALWVAFLAPALFTRMGFSRDLR</sequence>
<keyword evidence="1" id="KW-1133">Transmembrane helix</keyword>
<feature type="transmembrane region" description="Helical" evidence="1">
    <location>
        <begin position="232"/>
        <end position="254"/>
    </location>
</feature>
<comment type="caution">
    <text evidence="3">The sequence shown here is derived from an EMBL/GenBank/DDBJ whole genome shotgun (WGS) entry which is preliminary data.</text>
</comment>
<evidence type="ECO:0000256" key="1">
    <source>
        <dbReference type="SAM" id="Phobius"/>
    </source>
</evidence>
<protein>
    <submittedName>
        <fullName evidence="3">Phosphatase PAP2 family protein</fullName>
    </submittedName>
</protein>
<keyword evidence="1" id="KW-0472">Membrane</keyword>
<feature type="transmembrane region" description="Helical" evidence="1">
    <location>
        <begin position="266"/>
        <end position="285"/>
    </location>
</feature>
<feature type="transmembrane region" description="Helical" evidence="1">
    <location>
        <begin position="145"/>
        <end position="163"/>
    </location>
</feature>
<dbReference type="PANTHER" id="PTHR14969">
    <property type="entry name" value="SPHINGOSINE-1-PHOSPHATE PHOSPHOHYDROLASE"/>
    <property type="match status" value="1"/>
</dbReference>
<organism evidence="3 4">
    <name type="scientific">Gloeocapsopsis crepidinum LEGE 06123</name>
    <dbReference type="NCBI Taxonomy" id="588587"/>
    <lineage>
        <taxon>Bacteria</taxon>
        <taxon>Bacillati</taxon>
        <taxon>Cyanobacteriota</taxon>
        <taxon>Cyanophyceae</taxon>
        <taxon>Oscillatoriophycideae</taxon>
        <taxon>Chroococcales</taxon>
        <taxon>Chroococcaceae</taxon>
        <taxon>Gloeocapsopsis</taxon>
    </lineage>
</organism>
<feature type="transmembrane region" description="Helical" evidence="1">
    <location>
        <begin position="118"/>
        <end position="139"/>
    </location>
</feature>
<evidence type="ECO:0000259" key="2">
    <source>
        <dbReference type="SMART" id="SM00014"/>
    </source>
</evidence>
<dbReference type="PANTHER" id="PTHR14969:SF13">
    <property type="entry name" value="AT30094P"/>
    <property type="match status" value="1"/>
</dbReference>
<keyword evidence="4" id="KW-1185">Reference proteome</keyword>
<dbReference type="SUPFAM" id="SSF48317">
    <property type="entry name" value="Acid phosphatase/Vanadium-dependent haloperoxidase"/>
    <property type="match status" value="1"/>
</dbReference>
<dbReference type="Proteomes" id="UP000651156">
    <property type="component" value="Unassembled WGS sequence"/>
</dbReference>
<dbReference type="InterPro" id="IPR036938">
    <property type="entry name" value="PAP2/HPO_sf"/>
</dbReference>
<feature type="transmembrane region" description="Helical" evidence="1">
    <location>
        <begin position="175"/>
        <end position="193"/>
    </location>
</feature>